<name>A0A7J6HKV5_CANSA</name>
<evidence type="ECO:0000313" key="2">
    <source>
        <dbReference type="Proteomes" id="UP000583929"/>
    </source>
</evidence>
<reference evidence="1 2" key="1">
    <citation type="journal article" date="2020" name="bioRxiv">
        <title>Sequence and annotation of 42 cannabis genomes reveals extensive copy number variation in cannabinoid synthesis and pathogen resistance genes.</title>
        <authorList>
            <person name="Mckernan K.J."/>
            <person name="Helbert Y."/>
            <person name="Kane L.T."/>
            <person name="Ebling H."/>
            <person name="Zhang L."/>
            <person name="Liu B."/>
            <person name="Eaton Z."/>
            <person name="Mclaughlin S."/>
            <person name="Kingan S."/>
            <person name="Baybayan P."/>
            <person name="Concepcion G."/>
            <person name="Jordan M."/>
            <person name="Riva A."/>
            <person name="Barbazuk W."/>
            <person name="Harkins T."/>
        </authorList>
    </citation>
    <scope>NUCLEOTIDE SEQUENCE [LARGE SCALE GENOMIC DNA]</scope>
    <source>
        <strain evidence="2">cv. Jamaican Lion 4</strain>
        <tissue evidence="1">Leaf</tissue>
    </source>
</reference>
<keyword evidence="2" id="KW-1185">Reference proteome</keyword>
<dbReference type="AlphaFoldDB" id="A0A7J6HKV5"/>
<dbReference type="EMBL" id="JAATIQ010000039">
    <property type="protein sequence ID" value="KAF4395675.1"/>
    <property type="molecule type" value="Genomic_DNA"/>
</dbReference>
<organism evidence="1 2">
    <name type="scientific">Cannabis sativa</name>
    <name type="common">Hemp</name>
    <name type="synonym">Marijuana</name>
    <dbReference type="NCBI Taxonomy" id="3483"/>
    <lineage>
        <taxon>Eukaryota</taxon>
        <taxon>Viridiplantae</taxon>
        <taxon>Streptophyta</taxon>
        <taxon>Embryophyta</taxon>
        <taxon>Tracheophyta</taxon>
        <taxon>Spermatophyta</taxon>
        <taxon>Magnoliopsida</taxon>
        <taxon>eudicotyledons</taxon>
        <taxon>Gunneridae</taxon>
        <taxon>Pentapetalae</taxon>
        <taxon>rosids</taxon>
        <taxon>fabids</taxon>
        <taxon>Rosales</taxon>
        <taxon>Cannabaceae</taxon>
        <taxon>Cannabis</taxon>
    </lineage>
</organism>
<gene>
    <name evidence="1" type="ORF">G4B88_013449</name>
</gene>
<dbReference type="Proteomes" id="UP000583929">
    <property type="component" value="Unassembled WGS sequence"/>
</dbReference>
<sequence>MDVAHNAVRNDPRINWLCNPVQSFVVLPLQARNSEVFVERDTRTTSIDLPAGQPGRKTTLSLFPVTGKPPCSGDFKRVSVELRIPPNLGLL</sequence>
<comment type="caution">
    <text evidence="1">The sequence shown here is derived from an EMBL/GenBank/DDBJ whole genome shotgun (WGS) entry which is preliminary data.</text>
</comment>
<evidence type="ECO:0000313" key="1">
    <source>
        <dbReference type="EMBL" id="KAF4395675.1"/>
    </source>
</evidence>
<accession>A0A7J6HKV5</accession>
<proteinExistence type="predicted"/>
<protein>
    <submittedName>
        <fullName evidence="1">Uncharacterized protein</fullName>
    </submittedName>
</protein>